<evidence type="ECO:0000256" key="8">
    <source>
        <dbReference type="RuleBase" id="RU368068"/>
    </source>
</evidence>
<dbReference type="InterPro" id="IPR000101">
    <property type="entry name" value="GGT_peptidase"/>
</dbReference>
<dbReference type="Proteomes" id="UP000559027">
    <property type="component" value="Unassembled WGS sequence"/>
</dbReference>
<sequence length="634" mass="70275">MGSQYILPLKEKPTEEEGQVLGTERKRKVSVHERVVIHIIAAGLVLLVYWSSAYSRRTLPSSPSASLGETSAPEVESFEQFYHDYPDTSPADIRHLRSPAYLVKAYRGAVASENGVCSSMGVDVLKKGGNAVDAAISTTFCTGVVNMFSTGIGGGGFMIVRIPPSSNNSESEVWSLNFRETAPGLANKTMYDGDRLKAQYGGLSVAIPGELRGLKEAYRRWGSLPWKELVQPSAQLATGWRVQKELARRLQVYTEVMENHPDWKPLFAPNGVLVKEGDWVNRTNYSRTLSIIAEQGPEAFYEGPIADSVIKKVRRNGGILSHEDLKNYRVRVEKALVGSYRGRKIYTTHAPGAGILLVQMLNVLEHYDMSERTPVTVHRIIEAMKFAFSTRTKIYDPRTSADANRFSRMASKEYAYEIFRNITDDRTHPPEYYNPEFFVPTDHGTYHTSVVDRNGMAVSLTSTVNNPFGSLVLDTATGILLNNEMNDFSLPGVMDDSGTYPSPYNFVEPGKMAVSSTSPAILENADGSFYACIGGAGGIRIFPAVAQVLLNLDWGFHPSEAVEFGRVHDQLWPMEVEVDEIYPPYTLEYLRQAGHNLTIADINRFAASVHMVMQKDGIFYAASDSRKNGVAIGY</sequence>
<dbReference type="SUPFAM" id="SSF56235">
    <property type="entry name" value="N-terminal nucleophile aminohydrolases (Ntn hydrolases)"/>
    <property type="match status" value="1"/>
</dbReference>
<feature type="binding site" evidence="7">
    <location>
        <begin position="515"/>
        <end position="516"/>
    </location>
    <ligand>
        <name>L-glutamate</name>
        <dbReference type="ChEBI" id="CHEBI:29985"/>
    </ligand>
</feature>
<reference evidence="10 11" key="1">
    <citation type="journal article" date="2020" name="ISME J.">
        <title>Uncovering the hidden diversity of litter-decomposition mechanisms in mushroom-forming fungi.</title>
        <authorList>
            <person name="Floudas D."/>
            <person name="Bentzer J."/>
            <person name="Ahren D."/>
            <person name="Johansson T."/>
            <person name="Persson P."/>
            <person name="Tunlid A."/>
        </authorList>
    </citation>
    <scope>NUCLEOTIDE SEQUENCE [LARGE SCALE GENOMIC DNA]</scope>
    <source>
        <strain evidence="10 11">CBS 146.42</strain>
    </source>
</reference>
<evidence type="ECO:0000256" key="6">
    <source>
        <dbReference type="PIRSR" id="PIRSR600101-1"/>
    </source>
</evidence>
<comment type="similarity">
    <text evidence="4">Belongs to the gamma-glutamyltransferase family.</text>
</comment>
<name>A0A8H5D667_9AGAR</name>
<dbReference type="EC" id="2.3.2.2" evidence="8"/>
<comment type="function">
    <text evidence="8">Cleaves the gamma-glutamyl peptide bond of glutathione and glutathione conjugates.</text>
</comment>
<feature type="binding site" evidence="7">
    <location>
        <begin position="463"/>
        <end position="465"/>
    </location>
    <ligand>
        <name>L-glutamate</name>
        <dbReference type="ChEBI" id="CHEBI:29985"/>
    </ligand>
</feature>
<evidence type="ECO:0000256" key="2">
    <source>
        <dbReference type="ARBA" id="ARBA00001089"/>
    </source>
</evidence>
<keyword evidence="9" id="KW-0472">Membrane</keyword>
<dbReference type="InterPro" id="IPR029055">
    <property type="entry name" value="Ntn_hydrolases_N"/>
</dbReference>
<evidence type="ECO:0000313" key="11">
    <source>
        <dbReference type="Proteomes" id="UP000559027"/>
    </source>
</evidence>
<dbReference type="GO" id="GO:0000324">
    <property type="term" value="C:fungal-type vacuole"/>
    <property type="evidence" value="ECO:0007669"/>
    <property type="project" value="TreeGrafter"/>
</dbReference>
<dbReference type="FunFam" id="1.10.246.130:FF:000001">
    <property type="entry name" value="Gamma-glutamyltransferase 5 isoform 1"/>
    <property type="match status" value="1"/>
</dbReference>
<gene>
    <name evidence="10" type="ORF">D9756_007190</name>
</gene>
<keyword evidence="8" id="KW-0378">Hydrolase</keyword>
<keyword evidence="8" id="KW-0012">Acyltransferase</keyword>
<keyword evidence="11" id="KW-1185">Reference proteome</keyword>
<dbReference type="InterPro" id="IPR043138">
    <property type="entry name" value="GGT_lsub"/>
</dbReference>
<dbReference type="Gene3D" id="3.60.20.40">
    <property type="match status" value="1"/>
</dbReference>
<proteinExistence type="inferred from homology"/>
<evidence type="ECO:0000313" key="10">
    <source>
        <dbReference type="EMBL" id="KAF5354305.1"/>
    </source>
</evidence>
<feature type="binding site" evidence="7">
    <location>
        <position position="538"/>
    </location>
    <ligand>
        <name>L-glutamate</name>
        <dbReference type="ChEBI" id="CHEBI:29985"/>
    </ligand>
</feature>
<dbReference type="EMBL" id="JAACJO010000009">
    <property type="protein sequence ID" value="KAF5354305.1"/>
    <property type="molecule type" value="Genomic_DNA"/>
</dbReference>
<dbReference type="FunFam" id="3.60.20.40:FF:000001">
    <property type="entry name" value="Gamma-glutamyltranspeptidase 1"/>
    <property type="match status" value="1"/>
</dbReference>
<dbReference type="InterPro" id="IPR043137">
    <property type="entry name" value="GGT_ssub_C"/>
</dbReference>
<evidence type="ECO:0000256" key="5">
    <source>
        <dbReference type="ARBA" id="ARBA00047417"/>
    </source>
</evidence>
<dbReference type="PANTHER" id="PTHR11686:SF9">
    <property type="entry name" value="RE13973P"/>
    <property type="match status" value="1"/>
</dbReference>
<dbReference type="Pfam" id="PF01019">
    <property type="entry name" value="G_glu_transpept"/>
    <property type="match status" value="1"/>
</dbReference>
<dbReference type="UniPathway" id="UPA00204"/>
<keyword evidence="8" id="KW-0808">Transferase</keyword>
<accession>A0A8H5D667</accession>
<feature type="transmembrane region" description="Helical" evidence="9">
    <location>
        <begin position="35"/>
        <end position="54"/>
    </location>
</feature>
<evidence type="ECO:0000256" key="7">
    <source>
        <dbReference type="PIRSR" id="PIRSR600101-2"/>
    </source>
</evidence>
<evidence type="ECO:0000256" key="4">
    <source>
        <dbReference type="ARBA" id="ARBA00009381"/>
    </source>
</evidence>
<dbReference type="GO" id="GO:0006751">
    <property type="term" value="P:glutathione catabolic process"/>
    <property type="evidence" value="ECO:0007669"/>
    <property type="project" value="UniProtKB-UniRule"/>
</dbReference>
<comment type="catalytic activity">
    <reaction evidence="1 8">
        <text>an S-substituted glutathione + H2O = an S-substituted L-cysteinylglycine + L-glutamate</text>
        <dbReference type="Rhea" id="RHEA:59468"/>
        <dbReference type="ChEBI" id="CHEBI:15377"/>
        <dbReference type="ChEBI" id="CHEBI:29985"/>
        <dbReference type="ChEBI" id="CHEBI:90779"/>
        <dbReference type="ChEBI" id="CHEBI:143103"/>
        <dbReference type="EC" id="3.4.19.13"/>
    </reaction>
</comment>
<feature type="active site" description="Nucleophile" evidence="6">
    <location>
        <position position="445"/>
    </location>
</feature>
<dbReference type="NCBIfam" id="TIGR00066">
    <property type="entry name" value="g_glut_trans"/>
    <property type="match status" value="1"/>
</dbReference>
<comment type="caution">
    <text evidence="10">The sequence shown here is derived from an EMBL/GenBank/DDBJ whole genome shotgun (WGS) entry which is preliminary data.</text>
</comment>
<dbReference type="EC" id="3.4.19.13" evidence="8"/>
<dbReference type="PRINTS" id="PR01210">
    <property type="entry name" value="GGTRANSPTASE"/>
</dbReference>
<comment type="catalytic activity">
    <reaction evidence="2 8">
        <text>glutathione + H2O = L-cysteinylglycine + L-glutamate</text>
        <dbReference type="Rhea" id="RHEA:28807"/>
        <dbReference type="ChEBI" id="CHEBI:15377"/>
        <dbReference type="ChEBI" id="CHEBI:29985"/>
        <dbReference type="ChEBI" id="CHEBI:57925"/>
        <dbReference type="ChEBI" id="CHEBI:61694"/>
        <dbReference type="EC" id="3.4.19.13"/>
    </reaction>
</comment>
<evidence type="ECO:0000256" key="9">
    <source>
        <dbReference type="SAM" id="Phobius"/>
    </source>
</evidence>
<protein>
    <recommendedName>
        <fullName evidence="8">Glutathione hydrolase</fullName>
        <ecNumber evidence="8">2.3.2.2</ecNumber>
        <ecNumber evidence="8">3.4.19.13</ecNumber>
    </recommendedName>
    <alternativeName>
        <fullName evidence="8">Gamma-glutamyltransferase</fullName>
    </alternativeName>
    <alternativeName>
        <fullName evidence="8">Gamma-glutamyltranspeptidase</fullName>
    </alternativeName>
</protein>
<comment type="pathway">
    <text evidence="3 8">Sulfur metabolism; glutathione metabolism.</text>
</comment>
<dbReference type="PANTHER" id="PTHR11686">
    <property type="entry name" value="GAMMA GLUTAMYL TRANSPEPTIDASE"/>
    <property type="match status" value="1"/>
</dbReference>
<feature type="binding site" evidence="7">
    <location>
        <position position="179"/>
    </location>
    <ligand>
        <name>L-glutamate</name>
        <dbReference type="ChEBI" id="CHEBI:29985"/>
    </ligand>
</feature>
<dbReference type="Gene3D" id="1.10.246.130">
    <property type="match status" value="1"/>
</dbReference>
<keyword evidence="9" id="KW-1133">Transmembrane helix</keyword>
<dbReference type="GO" id="GO:0103068">
    <property type="term" value="F:leukotriene C4 gamma-glutamyl transferase activity"/>
    <property type="evidence" value="ECO:0007669"/>
    <property type="project" value="UniProtKB-EC"/>
</dbReference>
<dbReference type="AlphaFoldDB" id="A0A8H5D667"/>
<dbReference type="GO" id="GO:0005886">
    <property type="term" value="C:plasma membrane"/>
    <property type="evidence" value="ECO:0007669"/>
    <property type="project" value="TreeGrafter"/>
</dbReference>
<keyword evidence="9" id="KW-0812">Transmembrane</keyword>
<evidence type="ECO:0000256" key="3">
    <source>
        <dbReference type="ARBA" id="ARBA00005115"/>
    </source>
</evidence>
<dbReference type="GO" id="GO:0036374">
    <property type="term" value="F:glutathione hydrolase activity"/>
    <property type="evidence" value="ECO:0007669"/>
    <property type="project" value="UniProtKB-UniRule"/>
</dbReference>
<dbReference type="OrthoDB" id="1081007at2759"/>
<comment type="catalytic activity">
    <reaction evidence="5 8">
        <text>an N-terminal (5-L-glutamyl)-[peptide] + an alpha-amino acid = 5-L-glutamyl amino acid + an N-terminal L-alpha-aminoacyl-[peptide]</text>
        <dbReference type="Rhea" id="RHEA:23904"/>
        <dbReference type="Rhea" id="RHEA-COMP:9780"/>
        <dbReference type="Rhea" id="RHEA-COMP:9795"/>
        <dbReference type="ChEBI" id="CHEBI:77644"/>
        <dbReference type="ChEBI" id="CHEBI:78597"/>
        <dbReference type="ChEBI" id="CHEBI:78599"/>
        <dbReference type="ChEBI" id="CHEBI:78608"/>
        <dbReference type="EC" id="2.3.2.2"/>
    </reaction>
</comment>
<feature type="binding site" evidence="7">
    <location>
        <position position="487"/>
    </location>
    <ligand>
        <name>L-glutamate</name>
        <dbReference type="ChEBI" id="CHEBI:29985"/>
    </ligand>
</feature>
<organism evidence="10 11">
    <name type="scientific">Leucocoprinus leucothites</name>
    <dbReference type="NCBI Taxonomy" id="201217"/>
    <lineage>
        <taxon>Eukaryota</taxon>
        <taxon>Fungi</taxon>
        <taxon>Dikarya</taxon>
        <taxon>Basidiomycota</taxon>
        <taxon>Agaricomycotina</taxon>
        <taxon>Agaricomycetes</taxon>
        <taxon>Agaricomycetidae</taxon>
        <taxon>Agaricales</taxon>
        <taxon>Agaricineae</taxon>
        <taxon>Agaricaceae</taxon>
        <taxon>Leucocoprinus</taxon>
    </lineage>
</organism>
<evidence type="ECO:0000256" key="1">
    <source>
        <dbReference type="ARBA" id="ARBA00001049"/>
    </source>
</evidence>